<evidence type="ECO:0000313" key="2">
    <source>
        <dbReference type="EMBL" id="VDM98952.1"/>
    </source>
</evidence>
<accession>A0A0N5CRF5</accession>
<dbReference type="WBParaSite" id="TCLT_0000280501-mRNA-1">
    <property type="protein sequence ID" value="TCLT_0000280501-mRNA-1"/>
    <property type="gene ID" value="TCLT_0000280501"/>
</dbReference>
<dbReference type="InterPro" id="IPR005069">
    <property type="entry name" value="Nucl-diP-sugar_transferase"/>
</dbReference>
<dbReference type="Pfam" id="PF03407">
    <property type="entry name" value="Nucleotid_trans"/>
    <property type="match status" value="1"/>
</dbReference>
<reference evidence="2 3" key="2">
    <citation type="submission" date="2018-11" db="EMBL/GenBank/DDBJ databases">
        <authorList>
            <consortium name="Pathogen Informatics"/>
        </authorList>
    </citation>
    <scope>NUCLEOTIDE SEQUENCE [LARGE SCALE GENOMIC DNA]</scope>
</reference>
<name>A0A0N5CRF5_THECL</name>
<feature type="domain" description="Nucleotide-diphospho-sugar transferase" evidence="1">
    <location>
        <begin position="36"/>
        <end position="227"/>
    </location>
</feature>
<sequence length="235" mass="27169">MALAEISGTPAILILNSHALNLTLNWLCNVKTFASVHDRLIIFAFDYVAFDAISKLWPKIKVLLWPLPEMDVKFKSGDAHYQVFMYWRANLSAYLASIKRDFWMFQTDTLWRKNIFEVISEFEQKIKVCFVWIKFDCNGSLDTDKLLGTNGNLLFDQEGDQGLLDGMVAGGYFFVKGDTRSECFFTEVARQLKNYYATDNNIMTALCAISYCNNHCYFIPIRFVRFKTKVKVSTE</sequence>
<evidence type="ECO:0000259" key="1">
    <source>
        <dbReference type="Pfam" id="PF03407"/>
    </source>
</evidence>
<dbReference type="EMBL" id="UYYF01000712">
    <property type="protein sequence ID" value="VDM98952.1"/>
    <property type="molecule type" value="Genomic_DNA"/>
</dbReference>
<evidence type="ECO:0000313" key="3">
    <source>
        <dbReference type="Proteomes" id="UP000276776"/>
    </source>
</evidence>
<reference evidence="4" key="1">
    <citation type="submission" date="2017-02" db="UniProtKB">
        <authorList>
            <consortium name="WormBaseParasite"/>
        </authorList>
    </citation>
    <scope>IDENTIFICATION</scope>
</reference>
<proteinExistence type="predicted"/>
<gene>
    <name evidence="2" type="ORF">TCLT_LOCUS2806</name>
</gene>
<dbReference type="PANTHER" id="PTHR31967">
    <property type="entry name" value="GROUNDHOG (HEDGEHOG-LIKE FAMILY)-RELATED"/>
    <property type="match status" value="1"/>
</dbReference>
<dbReference type="OrthoDB" id="5845882at2759"/>
<keyword evidence="3" id="KW-1185">Reference proteome</keyword>
<dbReference type="Proteomes" id="UP000276776">
    <property type="component" value="Unassembled WGS sequence"/>
</dbReference>
<protein>
    <submittedName>
        <fullName evidence="4">Nucleotid_trans domain-containing protein</fullName>
    </submittedName>
</protein>
<evidence type="ECO:0000313" key="4">
    <source>
        <dbReference type="WBParaSite" id="TCLT_0000280501-mRNA-1"/>
    </source>
</evidence>
<dbReference type="AlphaFoldDB" id="A0A0N5CRF5"/>
<organism evidence="4">
    <name type="scientific">Thelazia callipaeda</name>
    <name type="common">Oriental eyeworm</name>
    <name type="synonym">Parasitic nematode</name>
    <dbReference type="NCBI Taxonomy" id="103827"/>
    <lineage>
        <taxon>Eukaryota</taxon>
        <taxon>Metazoa</taxon>
        <taxon>Ecdysozoa</taxon>
        <taxon>Nematoda</taxon>
        <taxon>Chromadorea</taxon>
        <taxon>Rhabditida</taxon>
        <taxon>Spirurina</taxon>
        <taxon>Spiruromorpha</taxon>
        <taxon>Thelazioidea</taxon>
        <taxon>Thelaziidae</taxon>
        <taxon>Thelazia</taxon>
    </lineage>
</organism>